<protein>
    <submittedName>
        <fullName evidence="1">Uncharacterized protein</fullName>
    </submittedName>
</protein>
<name>A0ACB7ZBZ4_9ERIC</name>
<dbReference type="EMBL" id="CM037162">
    <property type="protein sequence ID" value="KAH7862966.1"/>
    <property type="molecule type" value="Genomic_DNA"/>
</dbReference>
<dbReference type="Proteomes" id="UP000828048">
    <property type="component" value="Chromosome 12"/>
</dbReference>
<accession>A0ACB7ZBZ4</accession>
<sequence length="360" mass="40140">MKLDTKLKIPLHNEELVINSVGDAKTNPPSKGGIKLKPKDHELVVVNSCNGFLCLAEPFKDHPSFKECNPVMVCNPITREFLNLPATITHAKSRTHMISMHCGLGFSPKTNQYKVIRTCDRFSRTGTDSGSVTEIHTLGTGSWKKIGNAPSTLGHKIGYPTYLNGSLHWFCRGDKDSNCIISFNLDNEEFQTLPPPPFKPFRIAPYTNYTMALGEIRGCLCICCISGFEEPKVWVMKEYGVHGSWSEEYCFCTEIIAGRCMAGLCEPISSLRNGAILLFHGLMGALFYHDPKEPGCRFLELKGYISSYEAIAYIPSFISLKDVVKGDDVTVLNTKSRCAEFKLQGESKDLFLVEDPADRF</sequence>
<comment type="caution">
    <text evidence="1">The sequence shown here is derived from an EMBL/GenBank/DDBJ whole genome shotgun (WGS) entry which is preliminary data.</text>
</comment>
<reference evidence="1 2" key="1">
    <citation type="journal article" date="2021" name="Hortic Res">
        <title>High-quality reference genome and annotation aids understanding of berry development for evergreen blueberry (Vaccinium darrowii).</title>
        <authorList>
            <person name="Yu J."/>
            <person name="Hulse-Kemp A.M."/>
            <person name="Babiker E."/>
            <person name="Staton M."/>
        </authorList>
    </citation>
    <scope>NUCLEOTIDE SEQUENCE [LARGE SCALE GENOMIC DNA]</scope>
    <source>
        <strain evidence="2">cv. NJ 8807/NJ 8810</strain>
        <tissue evidence="1">Young leaf</tissue>
    </source>
</reference>
<evidence type="ECO:0000313" key="2">
    <source>
        <dbReference type="Proteomes" id="UP000828048"/>
    </source>
</evidence>
<organism evidence="1 2">
    <name type="scientific">Vaccinium darrowii</name>
    <dbReference type="NCBI Taxonomy" id="229202"/>
    <lineage>
        <taxon>Eukaryota</taxon>
        <taxon>Viridiplantae</taxon>
        <taxon>Streptophyta</taxon>
        <taxon>Embryophyta</taxon>
        <taxon>Tracheophyta</taxon>
        <taxon>Spermatophyta</taxon>
        <taxon>Magnoliopsida</taxon>
        <taxon>eudicotyledons</taxon>
        <taxon>Gunneridae</taxon>
        <taxon>Pentapetalae</taxon>
        <taxon>asterids</taxon>
        <taxon>Ericales</taxon>
        <taxon>Ericaceae</taxon>
        <taxon>Vaccinioideae</taxon>
        <taxon>Vaccinieae</taxon>
        <taxon>Vaccinium</taxon>
    </lineage>
</organism>
<proteinExistence type="predicted"/>
<evidence type="ECO:0000313" key="1">
    <source>
        <dbReference type="EMBL" id="KAH7862966.1"/>
    </source>
</evidence>
<gene>
    <name evidence="1" type="ORF">Vadar_011611</name>
</gene>
<keyword evidence="2" id="KW-1185">Reference proteome</keyword>